<comment type="caution">
    <text evidence="3">The sequence shown here is derived from an EMBL/GenBank/DDBJ whole genome shotgun (WGS) entry which is preliminary data.</text>
</comment>
<dbReference type="InterPro" id="IPR051554">
    <property type="entry name" value="Acetyltransferase_Eis"/>
</dbReference>
<dbReference type="SUPFAM" id="SSF55729">
    <property type="entry name" value="Acyl-CoA N-acyltransferases (Nat)"/>
    <property type="match status" value="1"/>
</dbReference>
<sequence>MSTTPAYVHETFPAGLQQDGAPDERTEAWMQTVAQGFNAEAPTAAASRRRAAWLVEEGAVLRAVHPVEGREGVDGLGRPVATFVRTEGSVNLGGPELVPTRMITSVTVRPAHRRRGILRAMMEAELQDAVDAGAPLALLTVTEGSIYQRFGFGTAVRSRSVTVDTGPRFALHRQPAGRVESVDGAWLEPRIGALFERFHARTIGSVTRRAGWSRYFVESDGETRARGVRAAVHLDDAGAIDGYVAYTAKGEFEARELEVHELVAGSDDAYLGLWQHLAAIDLAATASLEAAPLNGPLQFALVDQRVVRTTEVYDDLWARVLDPVAVLRSRGYGPLARAAGLELRLRVRDVLGHAEGVFAVRPHADGVDAERVEGGAQLELDVSDLGSLLFGNAATTLAAAGRIDELEPGAVALADGLFAVPGGAYFQSHF</sequence>
<dbReference type="InterPro" id="IPR041380">
    <property type="entry name" value="Acetyltransf_17"/>
</dbReference>
<dbReference type="Gene3D" id="3.30.1050.10">
    <property type="entry name" value="SCP2 sterol-binding domain"/>
    <property type="match status" value="1"/>
</dbReference>
<dbReference type="PANTHER" id="PTHR37817:SF1">
    <property type="entry name" value="N-ACETYLTRANSFERASE EIS"/>
    <property type="match status" value="1"/>
</dbReference>
<dbReference type="Pfam" id="PF13530">
    <property type="entry name" value="SCP2_2"/>
    <property type="match status" value="1"/>
</dbReference>
<dbReference type="InterPro" id="IPR025559">
    <property type="entry name" value="Eis_dom"/>
</dbReference>
<dbReference type="GO" id="GO:0034069">
    <property type="term" value="F:aminoglycoside N-acetyltransferase activity"/>
    <property type="evidence" value="ECO:0007669"/>
    <property type="project" value="TreeGrafter"/>
</dbReference>
<feature type="region of interest" description="Disordered" evidence="1">
    <location>
        <begin position="1"/>
        <end position="23"/>
    </location>
</feature>
<dbReference type="Gene3D" id="3.40.630.30">
    <property type="match status" value="2"/>
</dbReference>
<dbReference type="PANTHER" id="PTHR37817">
    <property type="entry name" value="N-ACETYLTRANSFERASE EIS"/>
    <property type="match status" value="1"/>
</dbReference>
<dbReference type="InterPro" id="IPR000182">
    <property type="entry name" value="GNAT_dom"/>
</dbReference>
<dbReference type="GO" id="GO:0030649">
    <property type="term" value="P:aminoglycoside antibiotic catabolic process"/>
    <property type="evidence" value="ECO:0007669"/>
    <property type="project" value="TreeGrafter"/>
</dbReference>
<dbReference type="InterPro" id="IPR036527">
    <property type="entry name" value="SCP2_sterol-bd_dom_sf"/>
</dbReference>
<gene>
    <name evidence="3" type="ORF">GCM10025874_16030</name>
</gene>
<evidence type="ECO:0000313" key="4">
    <source>
        <dbReference type="Proteomes" id="UP001157160"/>
    </source>
</evidence>
<dbReference type="Proteomes" id="UP001157160">
    <property type="component" value="Unassembled WGS sequence"/>
</dbReference>
<evidence type="ECO:0000256" key="1">
    <source>
        <dbReference type="SAM" id="MobiDB-lite"/>
    </source>
</evidence>
<evidence type="ECO:0000259" key="2">
    <source>
        <dbReference type="PROSITE" id="PS51186"/>
    </source>
</evidence>
<organism evidence="3 4">
    <name type="scientific">Arenivirga flava</name>
    <dbReference type="NCBI Taxonomy" id="1930060"/>
    <lineage>
        <taxon>Bacteria</taxon>
        <taxon>Bacillati</taxon>
        <taxon>Actinomycetota</taxon>
        <taxon>Actinomycetes</taxon>
        <taxon>Micrococcales</taxon>
        <taxon>Microbacteriaceae</taxon>
        <taxon>Arenivirga</taxon>
    </lineage>
</organism>
<dbReference type="CDD" id="cd04301">
    <property type="entry name" value="NAT_SF"/>
    <property type="match status" value="1"/>
</dbReference>
<feature type="domain" description="N-acetyltransferase" evidence="2">
    <location>
        <begin position="39"/>
        <end position="177"/>
    </location>
</feature>
<dbReference type="Pfam" id="PF17668">
    <property type="entry name" value="Acetyltransf_17"/>
    <property type="match status" value="1"/>
</dbReference>
<dbReference type="Pfam" id="PF13527">
    <property type="entry name" value="Acetyltransf_9"/>
    <property type="match status" value="1"/>
</dbReference>
<reference evidence="3 4" key="1">
    <citation type="journal article" date="2014" name="Int. J. Syst. Evol. Microbiol.">
        <title>Complete genome sequence of Corynebacterium casei LMG S-19264T (=DSM 44701T), isolated from a smear-ripened cheese.</title>
        <authorList>
            <consortium name="US DOE Joint Genome Institute (JGI-PGF)"/>
            <person name="Walter F."/>
            <person name="Albersmeier A."/>
            <person name="Kalinowski J."/>
            <person name="Ruckert C."/>
        </authorList>
    </citation>
    <scope>NUCLEOTIDE SEQUENCE [LARGE SCALE GENOMIC DNA]</scope>
    <source>
        <strain evidence="3 4">NBRC 112289</strain>
    </source>
</reference>
<name>A0AA37XBE9_9MICO</name>
<dbReference type="SUPFAM" id="SSF55718">
    <property type="entry name" value="SCP-like"/>
    <property type="match status" value="1"/>
</dbReference>
<dbReference type="InterPro" id="IPR016181">
    <property type="entry name" value="Acyl_CoA_acyltransferase"/>
</dbReference>
<dbReference type="PROSITE" id="PS51186">
    <property type="entry name" value="GNAT"/>
    <property type="match status" value="1"/>
</dbReference>
<evidence type="ECO:0000313" key="3">
    <source>
        <dbReference type="EMBL" id="GMA28350.1"/>
    </source>
</evidence>
<dbReference type="EMBL" id="BSUL01000001">
    <property type="protein sequence ID" value="GMA28350.1"/>
    <property type="molecule type" value="Genomic_DNA"/>
</dbReference>
<dbReference type="AlphaFoldDB" id="A0AA37XBE9"/>
<proteinExistence type="predicted"/>
<keyword evidence="4" id="KW-1185">Reference proteome</keyword>
<accession>A0AA37XBE9</accession>
<protein>
    <submittedName>
        <fullName evidence="3">UPF0256 protein</fullName>
    </submittedName>
</protein>
<dbReference type="RefSeq" id="WP_284231703.1">
    <property type="nucleotide sequence ID" value="NZ_BSUL01000001.1"/>
</dbReference>